<dbReference type="Proteomes" id="UP000781958">
    <property type="component" value="Unassembled WGS sequence"/>
</dbReference>
<reference evidence="2 3" key="1">
    <citation type="submission" date="2021-03" db="EMBL/GenBank/DDBJ databases">
        <title>Genomic Encyclopedia of Type Strains, Phase III (KMG-III): the genomes of soil and plant-associated and newly described type strains.</title>
        <authorList>
            <person name="Whitman W."/>
        </authorList>
    </citation>
    <scope>NUCLEOTIDE SEQUENCE [LARGE SCALE GENOMIC DNA]</scope>
    <source>
        <strain evidence="2 3">IMMIB AFH-6</strain>
    </source>
</reference>
<keyword evidence="3" id="KW-1185">Reference proteome</keyword>
<keyword evidence="1" id="KW-0812">Transmembrane</keyword>
<feature type="transmembrane region" description="Helical" evidence="1">
    <location>
        <begin position="56"/>
        <end position="76"/>
    </location>
</feature>
<feature type="transmembrane region" description="Helical" evidence="1">
    <location>
        <begin position="82"/>
        <end position="101"/>
    </location>
</feature>
<keyword evidence="1" id="KW-0472">Membrane</keyword>
<evidence type="ECO:0000313" key="3">
    <source>
        <dbReference type="Proteomes" id="UP000781958"/>
    </source>
</evidence>
<dbReference type="InterPro" id="IPR009325">
    <property type="entry name" value="DUF983"/>
</dbReference>
<accession>A0ABS4SUG8</accession>
<dbReference type="EMBL" id="JAGINP010000028">
    <property type="protein sequence ID" value="MBP2296211.1"/>
    <property type="molecule type" value="Genomic_DNA"/>
</dbReference>
<protein>
    <submittedName>
        <fullName evidence="2">Uncharacterized protein (DUF983 family)</fullName>
    </submittedName>
</protein>
<evidence type="ECO:0000256" key="1">
    <source>
        <dbReference type="SAM" id="Phobius"/>
    </source>
</evidence>
<comment type="caution">
    <text evidence="2">The sequence shown here is derived from an EMBL/GenBank/DDBJ whole genome shotgun (WGS) entry which is preliminary data.</text>
</comment>
<organism evidence="2 3">
    <name type="scientific">Azospirillum rugosum</name>
    <dbReference type="NCBI Taxonomy" id="416170"/>
    <lineage>
        <taxon>Bacteria</taxon>
        <taxon>Pseudomonadati</taxon>
        <taxon>Pseudomonadota</taxon>
        <taxon>Alphaproteobacteria</taxon>
        <taxon>Rhodospirillales</taxon>
        <taxon>Azospirillaceae</taxon>
        <taxon>Azospirillum</taxon>
    </lineage>
</organism>
<sequence length="131" mass="14184">MTEPDYPVLPPAQTGLRGLCPRCGKGHIFKGFLTIAPRCEVCGLDFSFADPADGPAFFVMSIVSFPVVAFAGWLEIVHEPPIWVHLVTSLPMLLGGCLALLRPLKGWIVSSQYVHKAEEGRLAEPAPESTP</sequence>
<dbReference type="Pfam" id="PF06170">
    <property type="entry name" value="DUF983"/>
    <property type="match status" value="1"/>
</dbReference>
<evidence type="ECO:0000313" key="2">
    <source>
        <dbReference type="EMBL" id="MBP2296211.1"/>
    </source>
</evidence>
<keyword evidence="1" id="KW-1133">Transmembrane helix</keyword>
<name>A0ABS4SUG8_9PROT</name>
<dbReference type="RefSeq" id="WP_209771058.1">
    <property type="nucleotide sequence ID" value="NZ_JAGINP010000028.1"/>
</dbReference>
<proteinExistence type="predicted"/>
<gene>
    <name evidence="2" type="ORF">J2851_006026</name>
</gene>